<evidence type="ECO:0000256" key="15">
    <source>
        <dbReference type="ARBA" id="ARBA00044899"/>
    </source>
</evidence>
<feature type="transmembrane region" description="Helical" evidence="25">
    <location>
        <begin position="81"/>
        <end position="104"/>
    </location>
</feature>
<evidence type="ECO:0000256" key="20">
    <source>
        <dbReference type="ARBA" id="ARBA00044924"/>
    </source>
</evidence>
<comment type="similarity">
    <text evidence="2">Belongs to the major facilitator superfamily.</text>
</comment>
<comment type="catalytic activity">
    <reaction evidence="14">
        <text>L-aspartyl-L-lysine(out) = L-aspartyl-L-lysine(in)</text>
        <dbReference type="Rhea" id="RHEA:79411"/>
        <dbReference type="ChEBI" id="CHEBI:229953"/>
    </reaction>
</comment>
<dbReference type="PANTHER" id="PTHR23512:SF3">
    <property type="entry name" value="MAJOR FACILITATOR SUPERFAMILY DOMAIN-CONTAINING PROTEIN 1"/>
    <property type="match status" value="1"/>
</dbReference>
<comment type="catalytic activity">
    <reaction evidence="11">
        <text>L-alpha-aminoacyl-L-histidine(out) = L-alpha-aminoacyl-L-histidine(in)</text>
        <dbReference type="Rhea" id="RHEA:79375"/>
        <dbReference type="ChEBI" id="CHEBI:229967"/>
    </reaction>
</comment>
<dbReference type="SUPFAM" id="SSF103473">
    <property type="entry name" value="MFS general substrate transporter"/>
    <property type="match status" value="1"/>
</dbReference>
<feature type="transmembrane region" description="Helical" evidence="25">
    <location>
        <begin position="12"/>
        <end position="32"/>
    </location>
</feature>
<keyword evidence="6 25" id="KW-0472">Membrane</keyword>
<accession>A0A8J6NRU1</accession>
<evidence type="ECO:0000256" key="14">
    <source>
        <dbReference type="ARBA" id="ARBA00044898"/>
    </source>
</evidence>
<evidence type="ECO:0000256" key="4">
    <source>
        <dbReference type="ARBA" id="ARBA00022692"/>
    </source>
</evidence>
<comment type="catalytic activity">
    <reaction evidence="9">
        <text>L-histidyl-glycine(out) = L-histidyl-glycine(in)</text>
        <dbReference type="Rhea" id="RHEA:79395"/>
        <dbReference type="ChEBI" id="CHEBI:229957"/>
    </reaction>
</comment>
<comment type="catalytic activity">
    <reaction evidence="8">
        <text>L-lysyl-L-alanine(out) = L-lysyl-L-alanine(in)</text>
        <dbReference type="Rhea" id="RHEA:79399"/>
        <dbReference type="ChEBI" id="CHEBI:229954"/>
    </reaction>
</comment>
<evidence type="ECO:0000256" key="8">
    <source>
        <dbReference type="ARBA" id="ARBA00044876"/>
    </source>
</evidence>
<evidence type="ECO:0000313" key="28">
    <source>
        <dbReference type="Proteomes" id="UP000605201"/>
    </source>
</evidence>
<organism evidence="27 28">
    <name type="scientific">Candidatus Desulfatibia vada</name>
    <dbReference type="NCBI Taxonomy" id="2841696"/>
    <lineage>
        <taxon>Bacteria</taxon>
        <taxon>Pseudomonadati</taxon>
        <taxon>Thermodesulfobacteriota</taxon>
        <taxon>Desulfobacteria</taxon>
        <taxon>Desulfobacterales</taxon>
        <taxon>Desulfobacterales incertae sedis</taxon>
        <taxon>Candidatus Desulfatibia</taxon>
    </lineage>
</organism>
<feature type="domain" description="Major facilitator superfamily (MFS) profile" evidence="26">
    <location>
        <begin position="14"/>
        <end position="425"/>
    </location>
</feature>
<feature type="transmembrane region" description="Helical" evidence="25">
    <location>
        <begin position="230"/>
        <end position="252"/>
    </location>
</feature>
<evidence type="ECO:0000256" key="23">
    <source>
        <dbReference type="ARBA" id="ARBA00045709"/>
    </source>
</evidence>
<comment type="catalytic activity">
    <reaction evidence="15">
        <text>L-arginyl-L-alpha-amino acid(out) = L-arginyl-L-alpha-amino acid(in)</text>
        <dbReference type="Rhea" id="RHEA:79371"/>
        <dbReference type="ChEBI" id="CHEBI:84315"/>
    </reaction>
</comment>
<protein>
    <recommendedName>
        <fullName evidence="21">Lysosomal dipeptide transporter MFSD1</fullName>
    </recommendedName>
    <alternativeName>
        <fullName evidence="22">Major facilitator superfamily domain-containing protein 1</fullName>
    </alternativeName>
</protein>
<evidence type="ECO:0000256" key="10">
    <source>
        <dbReference type="ARBA" id="ARBA00044881"/>
    </source>
</evidence>
<evidence type="ECO:0000256" key="9">
    <source>
        <dbReference type="ARBA" id="ARBA00044878"/>
    </source>
</evidence>
<evidence type="ECO:0000256" key="22">
    <source>
        <dbReference type="ARBA" id="ARBA00045018"/>
    </source>
</evidence>
<evidence type="ECO:0000256" key="19">
    <source>
        <dbReference type="ARBA" id="ARBA00044919"/>
    </source>
</evidence>
<evidence type="ECO:0000256" key="13">
    <source>
        <dbReference type="ARBA" id="ARBA00044893"/>
    </source>
</evidence>
<dbReference type="InterPro" id="IPR011701">
    <property type="entry name" value="MFS"/>
</dbReference>
<evidence type="ECO:0000256" key="2">
    <source>
        <dbReference type="ARBA" id="ARBA00008335"/>
    </source>
</evidence>
<feature type="transmembrane region" description="Helical" evidence="25">
    <location>
        <begin position="264"/>
        <end position="285"/>
    </location>
</feature>
<feature type="transmembrane region" description="Helical" evidence="25">
    <location>
        <begin position="297"/>
        <end position="315"/>
    </location>
</feature>
<feature type="transmembrane region" description="Helical" evidence="25">
    <location>
        <begin position="321"/>
        <end position="344"/>
    </location>
</feature>
<comment type="catalytic activity">
    <reaction evidence="16">
        <text>L-lysyl-L-lysine(out) = L-lysyl-L-lysine(in)</text>
        <dbReference type="Rhea" id="RHEA:79403"/>
        <dbReference type="ChEBI" id="CHEBI:229956"/>
    </reaction>
</comment>
<comment type="catalytic activity">
    <reaction evidence="12">
        <text>L-lysyl-L-alpha-amino acid(out) = L-lysyl-L-alpha-amino acid(in)</text>
        <dbReference type="Rhea" id="RHEA:79387"/>
        <dbReference type="ChEBI" id="CHEBI:229965"/>
    </reaction>
</comment>
<gene>
    <name evidence="27" type="ORF">H8D96_11240</name>
</gene>
<dbReference type="AlphaFoldDB" id="A0A8J6NRU1"/>
<comment type="catalytic activity">
    <reaction evidence="18">
        <text>L-histidyl-L-alpha-amino acid(out) = L-histidyl-L-alpha-amino acid(in)</text>
        <dbReference type="Rhea" id="RHEA:79379"/>
        <dbReference type="ChEBI" id="CHEBI:229964"/>
    </reaction>
</comment>
<evidence type="ECO:0000256" key="11">
    <source>
        <dbReference type="ARBA" id="ARBA00044884"/>
    </source>
</evidence>
<dbReference type="PANTHER" id="PTHR23512">
    <property type="entry name" value="MAJOR FACILITATOR SUPERFAMILY DOMAIN-CONTAINING PROTEIN 1"/>
    <property type="match status" value="1"/>
</dbReference>
<comment type="subunit">
    <text evidence="24">Homodimer. Interacts with lysosomal protein GLMP (via lumenal domain); the interaction starts while both proteins are still in the endoplasmic reticulum and is required for stabilization of MFSD1 in lysosomes but has no direct effect on its targeting to lysosomes or transporter activity.</text>
</comment>
<dbReference type="Gene3D" id="1.20.1250.20">
    <property type="entry name" value="MFS general substrate transporter like domains"/>
    <property type="match status" value="2"/>
</dbReference>
<reference evidence="27 28" key="1">
    <citation type="submission" date="2020-08" db="EMBL/GenBank/DDBJ databases">
        <title>Bridging the membrane lipid divide: bacteria of the FCB group superphylum have the potential to synthesize archaeal ether lipids.</title>
        <authorList>
            <person name="Villanueva L."/>
            <person name="Von Meijenfeldt F.A.B."/>
            <person name="Westbye A.B."/>
            <person name="Yadav S."/>
            <person name="Hopmans E.C."/>
            <person name="Dutilh B.E."/>
            <person name="Sinninghe Damste J.S."/>
        </authorList>
    </citation>
    <scope>NUCLEOTIDE SEQUENCE [LARGE SCALE GENOMIC DNA]</scope>
    <source>
        <strain evidence="27">NIOZ-UU17</strain>
    </source>
</reference>
<dbReference type="Pfam" id="PF07690">
    <property type="entry name" value="MFS_1"/>
    <property type="match status" value="2"/>
</dbReference>
<comment type="catalytic activity">
    <reaction evidence="13">
        <text>L-alpha-aminoacyl-L-lysine(out) = L-alpha-aminoacyl-L-lysine(in)</text>
        <dbReference type="Rhea" id="RHEA:79383"/>
        <dbReference type="ChEBI" id="CHEBI:229966"/>
    </reaction>
</comment>
<dbReference type="EMBL" id="JACNIG010000226">
    <property type="protein sequence ID" value="MBC8432481.1"/>
    <property type="molecule type" value="Genomic_DNA"/>
</dbReference>
<feature type="transmembrane region" description="Helical" evidence="25">
    <location>
        <begin position="167"/>
        <end position="189"/>
    </location>
</feature>
<evidence type="ECO:0000256" key="18">
    <source>
        <dbReference type="ARBA" id="ARBA00044912"/>
    </source>
</evidence>
<proteinExistence type="inferred from homology"/>
<comment type="catalytic activity">
    <reaction evidence="20">
        <text>L-lysyl-glycine(out) = L-lysyl-glycine(in)</text>
        <dbReference type="Rhea" id="RHEA:79407"/>
        <dbReference type="ChEBI" id="CHEBI:191202"/>
    </reaction>
</comment>
<sequence>MNLDHPPPLRVAWFVWGLGALFYLMGFFQRVAPAVMTEELMREFNISATALGNLSGFYFYSYVAMQIPTGILADTWGPRRLLTMGALVAGIGTLLFALAPQIIWANMGRFLIGGSVAVAFVGLLKVSNNWFPQRYYAMVSGVALFFGVVGAVFAGTPLRLLMNHYTWRSVILLSALLTFVIGAGIWFFVRDYPHEKGYADLGNPVTTADQNTRQRIMQGIIEVFNYPNTWLMCVIPGGLVGCVLTFSGLWGVPFLTTHHGLSPPLAAAMTSTLLVAWAVGGPIFGWFSDRWGHRKPLYLIGSAVSIAGWSAIVFITHISAYGLVGVLLLTGFSSGCIIISFAFAKESVPAYLSGTVSGVVNMGVMMGPMLLQPAVGWILDLKWQGEVIKGIRLYTLDAYQTGFSLMIAWAVLSFLLLFFTRETYCRQIV</sequence>
<dbReference type="InterPro" id="IPR052187">
    <property type="entry name" value="MFSD1"/>
</dbReference>
<feature type="transmembrane region" description="Helical" evidence="25">
    <location>
        <begin position="399"/>
        <end position="419"/>
    </location>
</feature>
<feature type="transmembrane region" description="Helical" evidence="25">
    <location>
        <begin position="135"/>
        <end position="155"/>
    </location>
</feature>
<dbReference type="InterPro" id="IPR020846">
    <property type="entry name" value="MFS_dom"/>
</dbReference>
<evidence type="ECO:0000256" key="6">
    <source>
        <dbReference type="ARBA" id="ARBA00023136"/>
    </source>
</evidence>
<comment type="function">
    <text evidence="23">Lysosomal dipeptide uniporter that selectively exports lysine, arginine or histidine-containing dipeptides with a net positive charge from the lysosome lumen into the cytosol. Could play a role in a specific type of protein O-glycosylation indirectly regulating macrophages migration and tissue invasion. Also essential for liver homeostasis.</text>
</comment>
<evidence type="ECO:0000256" key="25">
    <source>
        <dbReference type="SAM" id="Phobius"/>
    </source>
</evidence>
<dbReference type="GO" id="GO:0005765">
    <property type="term" value="C:lysosomal membrane"/>
    <property type="evidence" value="ECO:0007669"/>
    <property type="project" value="UniProtKB-SubCell"/>
</dbReference>
<name>A0A8J6NRU1_9BACT</name>
<evidence type="ECO:0000256" key="12">
    <source>
        <dbReference type="ARBA" id="ARBA00044891"/>
    </source>
</evidence>
<dbReference type="Proteomes" id="UP000605201">
    <property type="component" value="Unassembled WGS sequence"/>
</dbReference>
<evidence type="ECO:0000256" key="21">
    <source>
        <dbReference type="ARBA" id="ARBA00044985"/>
    </source>
</evidence>
<dbReference type="InterPro" id="IPR036259">
    <property type="entry name" value="MFS_trans_sf"/>
</dbReference>
<evidence type="ECO:0000256" key="3">
    <source>
        <dbReference type="ARBA" id="ARBA00022448"/>
    </source>
</evidence>
<dbReference type="GO" id="GO:0022857">
    <property type="term" value="F:transmembrane transporter activity"/>
    <property type="evidence" value="ECO:0007669"/>
    <property type="project" value="InterPro"/>
</dbReference>
<keyword evidence="7" id="KW-0458">Lysosome</keyword>
<evidence type="ECO:0000256" key="24">
    <source>
        <dbReference type="ARBA" id="ARBA00046376"/>
    </source>
</evidence>
<comment type="caution">
    <text evidence="27">The sequence shown here is derived from an EMBL/GenBank/DDBJ whole genome shotgun (WGS) entry which is preliminary data.</text>
</comment>
<dbReference type="PROSITE" id="PS50850">
    <property type="entry name" value="MFS"/>
    <property type="match status" value="1"/>
</dbReference>
<keyword evidence="4 25" id="KW-0812">Transmembrane</keyword>
<evidence type="ECO:0000256" key="5">
    <source>
        <dbReference type="ARBA" id="ARBA00022989"/>
    </source>
</evidence>
<evidence type="ECO:0000259" key="26">
    <source>
        <dbReference type="PROSITE" id="PS50850"/>
    </source>
</evidence>
<evidence type="ECO:0000256" key="16">
    <source>
        <dbReference type="ARBA" id="ARBA00044900"/>
    </source>
</evidence>
<feature type="transmembrane region" description="Helical" evidence="25">
    <location>
        <begin position="356"/>
        <end position="379"/>
    </location>
</feature>
<evidence type="ECO:0000256" key="7">
    <source>
        <dbReference type="ARBA" id="ARBA00023228"/>
    </source>
</evidence>
<evidence type="ECO:0000313" key="27">
    <source>
        <dbReference type="EMBL" id="MBC8432481.1"/>
    </source>
</evidence>
<evidence type="ECO:0000256" key="1">
    <source>
        <dbReference type="ARBA" id="ARBA00004155"/>
    </source>
</evidence>
<evidence type="ECO:0000256" key="17">
    <source>
        <dbReference type="ARBA" id="ARBA00044903"/>
    </source>
</evidence>
<feature type="transmembrane region" description="Helical" evidence="25">
    <location>
        <begin position="44"/>
        <end position="60"/>
    </location>
</feature>
<keyword evidence="5 25" id="KW-1133">Transmembrane helix</keyword>
<comment type="catalytic activity">
    <reaction evidence="17">
        <text>L-arginyl-glycine(out) = L-arginyl-glycine(in)</text>
        <dbReference type="Rhea" id="RHEA:79391"/>
        <dbReference type="ChEBI" id="CHEBI:229955"/>
    </reaction>
</comment>
<comment type="subcellular location">
    <subcellularLocation>
        <location evidence="1">Lysosome membrane</location>
        <topology evidence="1">Multi-pass membrane protein</topology>
    </subcellularLocation>
</comment>
<keyword evidence="3" id="KW-0813">Transport</keyword>
<comment type="catalytic activity">
    <reaction evidence="19">
        <text>L-alanyl-L-lysine(out) = L-alanyl-L-lysine(in)</text>
        <dbReference type="Rhea" id="RHEA:79415"/>
        <dbReference type="ChEBI" id="CHEBI:192470"/>
    </reaction>
</comment>
<comment type="catalytic activity">
    <reaction evidence="10">
        <text>L-alpha-aminoacyl-L-arginine(out) = L-alpha-aminoacyl-L-arginine(in)</text>
        <dbReference type="Rhea" id="RHEA:79367"/>
        <dbReference type="ChEBI" id="CHEBI:229968"/>
    </reaction>
</comment>